<evidence type="ECO:0000313" key="1">
    <source>
        <dbReference type="EMBL" id="KKM61107.1"/>
    </source>
</evidence>
<dbReference type="AlphaFoldDB" id="A0A0F9LVL1"/>
<dbReference type="EMBL" id="LAZR01011551">
    <property type="protein sequence ID" value="KKM61107.1"/>
    <property type="molecule type" value="Genomic_DNA"/>
</dbReference>
<name>A0A0F9LVL1_9ZZZZ</name>
<feature type="non-terminal residue" evidence="1">
    <location>
        <position position="1"/>
    </location>
</feature>
<sequence>PSIPEWFRSLRDQCQAAGVPYFFKQWGEWAPAPNRTGLCMERIGKKAAGRLLDGRTWDQFPEVRR</sequence>
<dbReference type="Pfam" id="PF07505">
    <property type="entry name" value="DUF5131"/>
    <property type="match status" value="1"/>
</dbReference>
<proteinExistence type="predicted"/>
<organism evidence="1">
    <name type="scientific">marine sediment metagenome</name>
    <dbReference type="NCBI Taxonomy" id="412755"/>
    <lineage>
        <taxon>unclassified sequences</taxon>
        <taxon>metagenomes</taxon>
        <taxon>ecological metagenomes</taxon>
    </lineage>
</organism>
<gene>
    <name evidence="1" type="ORF">LCGC14_1535100</name>
</gene>
<evidence type="ECO:0008006" key="2">
    <source>
        <dbReference type="Google" id="ProtNLM"/>
    </source>
</evidence>
<reference evidence="1" key="1">
    <citation type="journal article" date="2015" name="Nature">
        <title>Complex archaea that bridge the gap between prokaryotes and eukaryotes.</title>
        <authorList>
            <person name="Spang A."/>
            <person name="Saw J.H."/>
            <person name="Jorgensen S.L."/>
            <person name="Zaremba-Niedzwiedzka K."/>
            <person name="Martijn J."/>
            <person name="Lind A.E."/>
            <person name="van Eijk R."/>
            <person name="Schleper C."/>
            <person name="Guy L."/>
            <person name="Ettema T.J."/>
        </authorList>
    </citation>
    <scope>NUCLEOTIDE SEQUENCE</scope>
</reference>
<protein>
    <recommendedName>
        <fullName evidence="2">DUF5131 family protein</fullName>
    </recommendedName>
</protein>
<comment type="caution">
    <text evidence="1">The sequence shown here is derived from an EMBL/GenBank/DDBJ whole genome shotgun (WGS) entry which is preliminary data.</text>
</comment>
<dbReference type="InterPro" id="IPR011101">
    <property type="entry name" value="DUF5131"/>
</dbReference>
<accession>A0A0F9LVL1</accession>